<accession>A0A2H0V8N8</accession>
<sequence>MKKILIIKTHTRDESFCNALTDKYIAGAREAKNEIEIINLKDLSLEPWLKYGHNAHDNLKLELFPDLLQAQKLILWSDHIVFSYPTYWSAPPALLKIFFETILTPGFAYKYHKSFYNIIPCWDKLLKGRTATIISTMDSPAFFTKFLDPDAGGKMMRSSLSFVGIKLKKKYYFGSVRMSNDKKKQARLTSAYEIGKRIA</sequence>
<dbReference type="Proteomes" id="UP000229972">
    <property type="component" value="Unassembled WGS sequence"/>
</dbReference>
<reference evidence="5" key="1">
    <citation type="submission" date="2017-09" db="EMBL/GenBank/DDBJ databases">
        <title>Depth-based differentiation of microbial function through sediment-hosted aquifers and enrichment of novel symbionts in the deep terrestrial subsurface.</title>
        <authorList>
            <person name="Probst A.J."/>
            <person name="Ladd B."/>
            <person name="Jarett J.K."/>
            <person name="Geller-Mcgrath D.E."/>
            <person name="Sieber C.M.K."/>
            <person name="Emerson J.B."/>
            <person name="Anantharaman K."/>
            <person name="Thomas B.C."/>
            <person name="Malmstrom R."/>
            <person name="Stieglmeier M."/>
            <person name="Klingl A."/>
            <person name="Woyke T."/>
            <person name="Ryan C.M."/>
            <person name="Banfield J.F."/>
        </authorList>
    </citation>
    <scope>NUCLEOTIDE SEQUENCE [LARGE SCALE GENOMIC DNA]</scope>
</reference>
<evidence type="ECO:0000313" key="4">
    <source>
        <dbReference type="EMBL" id="PIR95448.1"/>
    </source>
</evidence>
<dbReference type="PANTHER" id="PTHR10204:SF34">
    <property type="entry name" value="NAD(P)H DEHYDROGENASE [QUINONE] 1 ISOFORM 1"/>
    <property type="match status" value="1"/>
</dbReference>
<dbReference type="SUPFAM" id="SSF52218">
    <property type="entry name" value="Flavoproteins"/>
    <property type="match status" value="1"/>
</dbReference>
<dbReference type="GO" id="GO:0003955">
    <property type="term" value="F:NAD(P)H dehydrogenase (quinone) activity"/>
    <property type="evidence" value="ECO:0007669"/>
    <property type="project" value="TreeGrafter"/>
</dbReference>
<evidence type="ECO:0000259" key="3">
    <source>
        <dbReference type="Pfam" id="PF02525"/>
    </source>
</evidence>
<keyword evidence="2" id="KW-0560">Oxidoreductase</keyword>
<dbReference type="InterPro" id="IPR003680">
    <property type="entry name" value="Flavodoxin_fold"/>
</dbReference>
<comment type="similarity">
    <text evidence="1">Belongs to the NAD(P)H dehydrogenase (quinone) family.</text>
</comment>
<evidence type="ECO:0000256" key="2">
    <source>
        <dbReference type="ARBA" id="ARBA00023002"/>
    </source>
</evidence>
<feature type="domain" description="Flavodoxin-like fold" evidence="3">
    <location>
        <begin position="2"/>
        <end position="188"/>
    </location>
</feature>
<dbReference type="AlphaFoldDB" id="A0A2H0V8N8"/>
<dbReference type="InterPro" id="IPR029039">
    <property type="entry name" value="Flavoprotein-like_sf"/>
</dbReference>
<evidence type="ECO:0000313" key="5">
    <source>
        <dbReference type="Proteomes" id="UP000229972"/>
    </source>
</evidence>
<dbReference type="GO" id="GO:0005829">
    <property type="term" value="C:cytosol"/>
    <property type="evidence" value="ECO:0007669"/>
    <property type="project" value="TreeGrafter"/>
</dbReference>
<protein>
    <submittedName>
        <fullName evidence="4">NADPH:quinone reductase</fullName>
    </submittedName>
</protein>
<dbReference type="Pfam" id="PF02525">
    <property type="entry name" value="Flavodoxin_2"/>
    <property type="match status" value="1"/>
</dbReference>
<organism evidence="4 5">
    <name type="scientific">Candidatus Falkowbacteria bacterium CG10_big_fil_rev_8_21_14_0_10_37_18</name>
    <dbReference type="NCBI Taxonomy" id="1974562"/>
    <lineage>
        <taxon>Bacteria</taxon>
        <taxon>Candidatus Falkowiibacteriota</taxon>
    </lineage>
</organism>
<gene>
    <name evidence="4" type="ORF">COT93_02390</name>
</gene>
<dbReference type="InterPro" id="IPR051545">
    <property type="entry name" value="NAD(P)H_dehydrogenase_qn"/>
</dbReference>
<name>A0A2H0V8N8_9BACT</name>
<dbReference type="PANTHER" id="PTHR10204">
    <property type="entry name" value="NAD P H OXIDOREDUCTASE-RELATED"/>
    <property type="match status" value="1"/>
</dbReference>
<dbReference type="Gene3D" id="3.40.50.360">
    <property type="match status" value="1"/>
</dbReference>
<proteinExistence type="inferred from homology"/>
<comment type="caution">
    <text evidence="4">The sequence shown here is derived from an EMBL/GenBank/DDBJ whole genome shotgun (WGS) entry which is preliminary data.</text>
</comment>
<evidence type="ECO:0000256" key="1">
    <source>
        <dbReference type="ARBA" id="ARBA00006252"/>
    </source>
</evidence>
<dbReference type="EMBL" id="PFAL01000021">
    <property type="protein sequence ID" value="PIR95448.1"/>
    <property type="molecule type" value="Genomic_DNA"/>
</dbReference>